<keyword evidence="3" id="KW-1185">Reference proteome</keyword>
<reference evidence="2 3" key="2">
    <citation type="submission" date="2018-04" db="EMBL/GenBank/DDBJ databases">
        <title>OglaRS2 (Oryza glaberrima Reference Sequence Version 2).</title>
        <authorList>
            <person name="Zhang J."/>
            <person name="Kudrna D."/>
            <person name="Lee S."/>
            <person name="Talag J."/>
            <person name="Rajasekar S."/>
            <person name="Wing R.A."/>
        </authorList>
    </citation>
    <scope>NUCLEOTIDE SEQUENCE [LARGE SCALE GENOMIC DNA]</scope>
    <source>
        <strain evidence="2 3">cv. IRGC 96717</strain>
    </source>
</reference>
<dbReference type="AlphaFoldDB" id="I1QML2"/>
<evidence type="ECO:0000259" key="1">
    <source>
        <dbReference type="PROSITE" id="PS50206"/>
    </source>
</evidence>
<evidence type="ECO:0000313" key="3">
    <source>
        <dbReference type="Proteomes" id="UP000007306"/>
    </source>
</evidence>
<dbReference type="STRING" id="4538.I1QML2"/>
<dbReference type="CDD" id="cd00158">
    <property type="entry name" value="RHOD"/>
    <property type="match status" value="1"/>
</dbReference>
<dbReference type="Proteomes" id="UP000007306">
    <property type="component" value="Chromosome 9"/>
</dbReference>
<dbReference type="HOGENOM" id="CLU_156857_0_0_1"/>
<dbReference type="Gramene" id="ORGLA09G0029100.1">
    <property type="protein sequence ID" value="ORGLA09G0029100.1"/>
    <property type="gene ID" value="ORGLA09G0029100"/>
</dbReference>
<evidence type="ECO:0000313" key="2">
    <source>
        <dbReference type="EnsemblPlants" id="ORGLA09G0029100.1"/>
    </source>
</evidence>
<name>I1QML2_ORYGL</name>
<dbReference type="PROSITE" id="PS50206">
    <property type="entry name" value="RHODANESE_3"/>
    <property type="match status" value="1"/>
</dbReference>
<organism evidence="2 3">
    <name type="scientific">Oryza glaberrima</name>
    <name type="common">African rice</name>
    <dbReference type="NCBI Taxonomy" id="4538"/>
    <lineage>
        <taxon>Eukaryota</taxon>
        <taxon>Viridiplantae</taxon>
        <taxon>Streptophyta</taxon>
        <taxon>Embryophyta</taxon>
        <taxon>Tracheophyta</taxon>
        <taxon>Spermatophyta</taxon>
        <taxon>Magnoliopsida</taxon>
        <taxon>Liliopsida</taxon>
        <taxon>Poales</taxon>
        <taxon>Poaceae</taxon>
        <taxon>BOP clade</taxon>
        <taxon>Oryzoideae</taxon>
        <taxon>Oryzeae</taxon>
        <taxon>Oryzinae</taxon>
        <taxon>Oryza</taxon>
    </lineage>
</organism>
<sequence>MAVLGLSTAFSPPRGSWIAVRIRHGARPARSNLSLRRRSAGGGAIGVRAEVSFVDGDEAKRLVAEEGYTVLDIRDRTQRERAHIKNSAHVPLFVENDDGDIGNTNTPLLSLSLSSVLVFYFFYFKRPNYVDSDK</sequence>
<dbReference type="Gene3D" id="3.40.250.10">
    <property type="entry name" value="Rhodanese-like domain"/>
    <property type="match status" value="1"/>
</dbReference>
<dbReference type="SUPFAM" id="SSF52821">
    <property type="entry name" value="Rhodanese/Cell cycle control phosphatase"/>
    <property type="match status" value="1"/>
</dbReference>
<dbReference type="GO" id="GO:0009507">
    <property type="term" value="C:chloroplast"/>
    <property type="evidence" value="ECO:0007669"/>
    <property type="project" value="TreeGrafter"/>
</dbReference>
<proteinExistence type="predicted"/>
<dbReference type="InterPro" id="IPR001763">
    <property type="entry name" value="Rhodanese-like_dom"/>
</dbReference>
<dbReference type="InterPro" id="IPR044615">
    <property type="entry name" value="STR9"/>
</dbReference>
<protein>
    <recommendedName>
        <fullName evidence="1">Rhodanese domain-containing protein</fullName>
    </recommendedName>
</protein>
<dbReference type="InterPro" id="IPR036873">
    <property type="entry name" value="Rhodanese-like_dom_sf"/>
</dbReference>
<dbReference type="PANTHER" id="PTHR45508:SF1">
    <property type="entry name" value="RHODANESE-LIKE DOMAIN-CONTAINING PROTEIN 9, CHLOROPLASTIC"/>
    <property type="match status" value="1"/>
</dbReference>
<reference evidence="2" key="1">
    <citation type="submission" date="2015-06" db="UniProtKB">
        <authorList>
            <consortium name="EnsemblPlants"/>
        </authorList>
    </citation>
    <scope>IDENTIFICATION</scope>
</reference>
<dbReference type="EnsemblPlants" id="ORGLA09G0029100.1">
    <property type="protein sequence ID" value="ORGLA09G0029100.1"/>
    <property type="gene ID" value="ORGLA09G0029100"/>
</dbReference>
<feature type="domain" description="Rhodanese" evidence="1">
    <location>
        <begin position="64"/>
        <end position="92"/>
    </location>
</feature>
<accession>I1QML2</accession>
<dbReference type="eggNOG" id="ENOG502QRX0">
    <property type="taxonomic scope" value="Eukaryota"/>
</dbReference>
<dbReference type="PANTHER" id="PTHR45508">
    <property type="entry name" value="RHODANESE-LIKE DOMAIN-CONTAINING PROTEIN 9, CHLOROPLASTIC"/>
    <property type="match status" value="1"/>
</dbReference>